<dbReference type="OrthoDB" id="8005693at2"/>
<evidence type="ECO:0000313" key="3">
    <source>
        <dbReference type="Proteomes" id="UP000183900"/>
    </source>
</evidence>
<organism evidence="2 3">
    <name type="scientific">Pannonibacter indicus</name>
    <dbReference type="NCBI Taxonomy" id="466044"/>
    <lineage>
        <taxon>Bacteria</taxon>
        <taxon>Pseudomonadati</taxon>
        <taxon>Pseudomonadota</taxon>
        <taxon>Alphaproteobacteria</taxon>
        <taxon>Hyphomicrobiales</taxon>
        <taxon>Stappiaceae</taxon>
        <taxon>Pannonibacter</taxon>
    </lineage>
</organism>
<name>A0A0K6HLG2_9HYPH</name>
<dbReference type="Pfam" id="PF10768">
    <property type="entry name" value="FliX"/>
    <property type="match status" value="1"/>
</dbReference>
<dbReference type="AlphaFoldDB" id="A0A0K6HLG2"/>
<reference evidence="3" key="1">
    <citation type="submission" date="2015-08" db="EMBL/GenBank/DDBJ databases">
        <authorList>
            <person name="Varghese N."/>
        </authorList>
    </citation>
    <scope>NUCLEOTIDE SEQUENCE [LARGE SCALE GENOMIC DNA]</scope>
    <source>
        <strain evidence="3">DSM 23407</strain>
    </source>
</reference>
<proteinExistence type="predicted"/>
<dbReference type="EMBL" id="CYHE01000001">
    <property type="protein sequence ID" value="CUA91765.1"/>
    <property type="molecule type" value="Genomic_DNA"/>
</dbReference>
<feature type="region of interest" description="Disordered" evidence="1">
    <location>
        <begin position="1"/>
        <end position="27"/>
    </location>
</feature>
<keyword evidence="3" id="KW-1185">Reference proteome</keyword>
<keyword evidence="2" id="KW-0969">Cilium</keyword>
<dbReference type="RefSeq" id="WP_055453872.1">
    <property type="nucleotide sequence ID" value="NZ_CYHE01000001.1"/>
</dbReference>
<dbReference type="InterPro" id="IPR019704">
    <property type="entry name" value="Flagellar_assmbl_FliX_class2"/>
</dbReference>
<dbReference type="Proteomes" id="UP000183900">
    <property type="component" value="Unassembled WGS sequence"/>
</dbReference>
<keyword evidence="2" id="KW-0966">Cell projection</keyword>
<evidence type="ECO:0000256" key="1">
    <source>
        <dbReference type="SAM" id="MobiDB-lite"/>
    </source>
</evidence>
<sequence length="138" mass="14407">MRITNNTPVSSVQGKGSKKKAGGGGSFLIGGDGEAHAAVSTSSSSSLSSIDALLSLQEMQVQPDDRDAATARGHSMLDLLDALKADLLAGVIEPIRLEEMMSALADRPVSSDPGLESVIDEIELRVKVELAKQGRFTS</sequence>
<accession>A0A0K6HLG2</accession>
<dbReference type="GO" id="GO:0044781">
    <property type="term" value="P:bacterial-type flagellum organization"/>
    <property type="evidence" value="ECO:0007669"/>
    <property type="project" value="InterPro"/>
</dbReference>
<gene>
    <name evidence="2" type="ORF">Ga0061067_10177</name>
</gene>
<keyword evidence="2" id="KW-0282">Flagellum</keyword>
<protein>
    <submittedName>
        <fullName evidence="2">Class II flagellar assembly regulator</fullName>
    </submittedName>
</protein>
<evidence type="ECO:0000313" key="2">
    <source>
        <dbReference type="EMBL" id="CUA91765.1"/>
    </source>
</evidence>